<dbReference type="InterPro" id="IPR036770">
    <property type="entry name" value="Ankyrin_rpt-contain_sf"/>
</dbReference>
<dbReference type="InterPro" id="IPR051681">
    <property type="entry name" value="Ser/Thr_Kinases-Pseudokinases"/>
</dbReference>
<feature type="region of interest" description="Disordered" evidence="1">
    <location>
        <begin position="339"/>
        <end position="395"/>
    </location>
</feature>
<name>A0A9P8D1X1_MORAP</name>
<comment type="caution">
    <text evidence="3">The sequence shown here is derived from an EMBL/GenBank/DDBJ whole genome shotgun (WGS) entry which is preliminary data.</text>
</comment>
<dbReference type="AlphaFoldDB" id="A0A9P8D1X1"/>
<feature type="domain" description="Protein kinase" evidence="2">
    <location>
        <begin position="1"/>
        <end position="289"/>
    </location>
</feature>
<evidence type="ECO:0000256" key="1">
    <source>
        <dbReference type="SAM" id="MobiDB-lite"/>
    </source>
</evidence>
<feature type="region of interest" description="Disordered" evidence="1">
    <location>
        <begin position="401"/>
        <end position="420"/>
    </location>
</feature>
<feature type="region of interest" description="Disordered" evidence="1">
    <location>
        <begin position="597"/>
        <end position="619"/>
    </location>
</feature>
<dbReference type="SUPFAM" id="SSF48403">
    <property type="entry name" value="Ankyrin repeat"/>
    <property type="match status" value="1"/>
</dbReference>
<evidence type="ECO:0000313" key="3">
    <source>
        <dbReference type="EMBL" id="KAG9325885.1"/>
    </source>
</evidence>
<feature type="compositionally biased region" description="Low complexity" evidence="1">
    <location>
        <begin position="598"/>
        <end position="613"/>
    </location>
</feature>
<dbReference type="SUPFAM" id="SSF56112">
    <property type="entry name" value="Protein kinase-like (PK-like)"/>
    <property type="match status" value="1"/>
</dbReference>
<proteinExistence type="predicted"/>
<dbReference type="PROSITE" id="PS50011">
    <property type="entry name" value="PROTEIN_KINASE_DOM"/>
    <property type="match status" value="1"/>
</dbReference>
<dbReference type="InterPro" id="IPR000719">
    <property type="entry name" value="Prot_kinase_dom"/>
</dbReference>
<feature type="compositionally biased region" description="Basic and acidic residues" evidence="1">
    <location>
        <begin position="929"/>
        <end position="954"/>
    </location>
</feature>
<dbReference type="EMBL" id="JAIFTL010000030">
    <property type="protein sequence ID" value="KAG9325885.1"/>
    <property type="molecule type" value="Genomic_DNA"/>
</dbReference>
<evidence type="ECO:0000259" key="2">
    <source>
        <dbReference type="PROSITE" id="PS50011"/>
    </source>
</evidence>
<feature type="compositionally biased region" description="Pro residues" evidence="1">
    <location>
        <begin position="374"/>
        <end position="385"/>
    </location>
</feature>
<dbReference type="Gene3D" id="1.25.40.20">
    <property type="entry name" value="Ankyrin repeat-containing domain"/>
    <property type="match status" value="1"/>
</dbReference>
<gene>
    <name evidence="3" type="ORF">KVV02_001282</name>
</gene>
<dbReference type="Proteomes" id="UP000717515">
    <property type="component" value="Unassembled WGS sequence"/>
</dbReference>
<feature type="compositionally biased region" description="Basic and acidic residues" evidence="1">
    <location>
        <begin position="466"/>
        <end position="533"/>
    </location>
</feature>
<reference evidence="3" key="1">
    <citation type="submission" date="2021-07" db="EMBL/GenBank/DDBJ databases">
        <title>Draft genome of Mortierella alpina, strain LL118, isolated from an aspen leaf litter sample.</title>
        <authorList>
            <person name="Yang S."/>
            <person name="Vinatzer B.A."/>
        </authorList>
    </citation>
    <scope>NUCLEOTIDE SEQUENCE</scope>
    <source>
        <strain evidence="3">LL118</strain>
    </source>
</reference>
<feature type="region of interest" description="Disordered" evidence="1">
    <location>
        <begin position="427"/>
        <end position="533"/>
    </location>
</feature>
<dbReference type="Pfam" id="PF07714">
    <property type="entry name" value="PK_Tyr_Ser-Thr"/>
    <property type="match status" value="1"/>
</dbReference>
<feature type="compositionally biased region" description="Polar residues" evidence="1">
    <location>
        <begin position="899"/>
        <end position="914"/>
    </location>
</feature>
<feature type="region of interest" description="Disordered" evidence="1">
    <location>
        <begin position="895"/>
        <end position="968"/>
    </location>
</feature>
<dbReference type="PANTHER" id="PTHR44329">
    <property type="entry name" value="SERINE/THREONINE-PROTEIN KINASE TNNI3K-RELATED"/>
    <property type="match status" value="1"/>
</dbReference>
<dbReference type="GO" id="GO:0004674">
    <property type="term" value="F:protein serine/threonine kinase activity"/>
    <property type="evidence" value="ECO:0007669"/>
    <property type="project" value="TreeGrafter"/>
</dbReference>
<feature type="compositionally biased region" description="Basic and acidic residues" evidence="1">
    <location>
        <begin position="360"/>
        <end position="373"/>
    </location>
</feature>
<dbReference type="Gene3D" id="1.10.510.10">
    <property type="entry name" value="Transferase(Phosphotransferase) domain 1"/>
    <property type="match status" value="1"/>
</dbReference>
<evidence type="ECO:0000313" key="4">
    <source>
        <dbReference type="Proteomes" id="UP000717515"/>
    </source>
</evidence>
<sequence length="997" mass="111299">MTVAVKLVNQELLLTLHQTTQHIPFHEFSRIKYNAHVPGRYDKIHTGRWRDQEVEIQVPFGEPTTVEKKIRLLQRLSSCPQVLHLHGYTIDPATSQPYLILQHNEHGTLHSYLRNFHAHLTWSDRFNLAMDIALGVRHLHHKGIRHRHLHSASIFIDSNGSAVLSDFGIGRDTEVISSKEHPTRMAYLAPERLSKGSDRYSNECDIYSLGVVFWEISSGRPPYQDIIAGANVQSGALAQLAQNIVSGRRERPISGTDPIFEDLYNRCWHPIPEERPPIEWIIQTLGVLLKQPTSAILRQIEELSLDDEPSVAAYSFKAHPPPLNSNRDTMMTIKIGRSPSLEIDRDIPESPMLPTSPVTRSRDLRLSPREPDHPPPPPSMPPPIPSISQRRKLSAAANFEHPGLRSSPALDHQRSMSVDHPQLRSAPALDYGRSMSAEHQTYRSASRSEDRPVFISAEQNTYRAASRSEDRPTFRSVEHPPMRPVEHPSVRSTEQETPRSMEHHAMRSVERSVLRSAEQEAPRSMEHHTMRPVERSALRSPPALDYGRSMSAEHHTLRSAPALDYGRSMSVGTHMHTHGAPFEHPALRSAPALEYPRSMSVSSNSSNGSGSSGAPAIPARDGRRISNMALHAPKIQSSEITVQQKRRSGRTVWDACQEGSADVAEWCILTTGASPDELSSLPAYSVVAEVAPVHVVCFYQPEKLLDVLLCLERNNANMELQTTETKQTALHILMEHATNYERALEAARYLILECKLSVNVQDHRGLTPFHKYIKNPLLSDIVSVASSDLYKLLKERGQANLSLESQNEGNALGLTGRYLRVDLMKLFLLTDIACSDPKSLNYAASAIEAPLSDSRTSTTAQEQCRLVLSEWKGDRGEKKRVQMAERILKHQGVAVDASGANSPSSTYNILTGSQVRPPKKQGGVLGFMRSKDKDKEKDKEKEKDKGKDKDKAAKVEASQAEPVLSNGPNEIEVAKAIMQAAVAKERKINELINYAGF</sequence>
<dbReference type="InterPro" id="IPR011009">
    <property type="entry name" value="Kinase-like_dom_sf"/>
</dbReference>
<accession>A0A9P8D1X1</accession>
<dbReference type="GO" id="GO:0005524">
    <property type="term" value="F:ATP binding"/>
    <property type="evidence" value="ECO:0007669"/>
    <property type="project" value="InterPro"/>
</dbReference>
<organism evidence="3 4">
    <name type="scientific">Mortierella alpina</name>
    <name type="common">Oleaginous fungus</name>
    <name type="synonym">Mortierella renispora</name>
    <dbReference type="NCBI Taxonomy" id="64518"/>
    <lineage>
        <taxon>Eukaryota</taxon>
        <taxon>Fungi</taxon>
        <taxon>Fungi incertae sedis</taxon>
        <taxon>Mucoromycota</taxon>
        <taxon>Mortierellomycotina</taxon>
        <taxon>Mortierellomycetes</taxon>
        <taxon>Mortierellales</taxon>
        <taxon>Mortierellaceae</taxon>
        <taxon>Mortierella</taxon>
    </lineage>
</organism>
<dbReference type="InterPro" id="IPR001245">
    <property type="entry name" value="Ser-Thr/Tyr_kinase_cat_dom"/>
</dbReference>
<protein>
    <recommendedName>
        <fullName evidence="2">Protein kinase domain-containing protein</fullName>
    </recommendedName>
</protein>